<keyword evidence="7" id="KW-0472">Membrane</keyword>
<gene>
    <name evidence="9" type="ORF">A2960_04075</name>
</gene>
<evidence type="ECO:0000256" key="1">
    <source>
        <dbReference type="ARBA" id="ARBA00022475"/>
    </source>
</evidence>
<dbReference type="PANTHER" id="PTHR48090:SF3">
    <property type="entry name" value="UNDECAPRENYL-PHOSPHATE 4-DEOXY-4-FORMAMIDO-L-ARABINOSE TRANSFERASE"/>
    <property type="match status" value="1"/>
</dbReference>
<dbReference type="Pfam" id="PF00535">
    <property type="entry name" value="Glycos_transf_2"/>
    <property type="match status" value="1"/>
</dbReference>
<accession>A0A1F6ANU0</accession>
<dbReference type="AlphaFoldDB" id="A0A1F6ANU0"/>
<keyword evidence="3 9" id="KW-0808">Transferase</keyword>
<evidence type="ECO:0000256" key="6">
    <source>
        <dbReference type="ARBA" id="ARBA00022989"/>
    </source>
</evidence>
<dbReference type="InterPro" id="IPR050256">
    <property type="entry name" value="Glycosyltransferase_2"/>
</dbReference>
<dbReference type="EMBL" id="MFJR01000013">
    <property type="protein sequence ID" value="OGG26143.1"/>
    <property type="molecule type" value="Genomic_DNA"/>
</dbReference>
<dbReference type="GO" id="GO:0099621">
    <property type="term" value="F:undecaprenyl-phosphate 4-deoxy-4-formamido-L-arabinose transferase activity"/>
    <property type="evidence" value="ECO:0007669"/>
    <property type="project" value="TreeGrafter"/>
</dbReference>
<dbReference type="PANTHER" id="PTHR48090">
    <property type="entry name" value="UNDECAPRENYL-PHOSPHATE 4-DEOXY-4-FORMAMIDO-L-ARABINOSE TRANSFERASE-RELATED"/>
    <property type="match status" value="1"/>
</dbReference>
<reference evidence="9 10" key="1">
    <citation type="journal article" date="2016" name="Nat. Commun.">
        <title>Thousands of microbial genomes shed light on interconnected biogeochemical processes in an aquifer system.</title>
        <authorList>
            <person name="Anantharaman K."/>
            <person name="Brown C.T."/>
            <person name="Hug L.A."/>
            <person name="Sharon I."/>
            <person name="Castelle C.J."/>
            <person name="Probst A.J."/>
            <person name="Thomas B.C."/>
            <person name="Singh A."/>
            <person name="Wilkins M.J."/>
            <person name="Karaoz U."/>
            <person name="Brodie E.L."/>
            <person name="Williams K.H."/>
            <person name="Hubbard S.S."/>
            <person name="Banfield J.F."/>
        </authorList>
    </citation>
    <scope>NUCLEOTIDE SEQUENCE [LARGE SCALE GENOMIC DNA]</scope>
</reference>
<evidence type="ECO:0000313" key="10">
    <source>
        <dbReference type="Proteomes" id="UP000176609"/>
    </source>
</evidence>
<proteinExistence type="predicted"/>
<dbReference type="Gene3D" id="3.90.550.10">
    <property type="entry name" value="Spore Coat Polysaccharide Biosynthesis Protein SpsA, Chain A"/>
    <property type="match status" value="1"/>
</dbReference>
<keyword evidence="4" id="KW-0812">Transmembrane</keyword>
<feature type="domain" description="Glycosyltransferase 2-like" evidence="8">
    <location>
        <begin position="8"/>
        <end position="171"/>
    </location>
</feature>
<sequence>MKKNPSISIFFPFLNDWGTVGSLIGLAVATVEKLTDDWEVLIINDRSNPQDREALEMIIKTSLKGRIRIIDHAKNRGYGGALRTGFSEATKDLIFYTDCDAQYDPRELTKLYEAMKDGTGMVNGYKIKRSDPWFRIVAGNIYHHFVKFAFQLPLMDTDCDFRLIRKSVFDRVILFENTGSICVELVKKIDYLGYNIAEIPVHHYFRTSGKSQFFNFKRLFYTGLNLFKLWWKLMVKKEYEK</sequence>
<evidence type="ECO:0000256" key="7">
    <source>
        <dbReference type="ARBA" id="ARBA00023136"/>
    </source>
</evidence>
<organism evidence="9 10">
    <name type="scientific">Candidatus Gottesmanbacteria bacterium RIFCSPLOWO2_01_FULL_39_12b</name>
    <dbReference type="NCBI Taxonomy" id="1798388"/>
    <lineage>
        <taxon>Bacteria</taxon>
        <taxon>Candidatus Gottesmaniibacteriota</taxon>
    </lineage>
</organism>
<name>A0A1F6ANU0_9BACT</name>
<evidence type="ECO:0000256" key="5">
    <source>
        <dbReference type="ARBA" id="ARBA00022985"/>
    </source>
</evidence>
<dbReference type="InterPro" id="IPR029044">
    <property type="entry name" value="Nucleotide-diphossugar_trans"/>
</dbReference>
<keyword evidence="5" id="KW-0448">Lipopolysaccharide biosynthesis</keyword>
<evidence type="ECO:0000259" key="8">
    <source>
        <dbReference type="Pfam" id="PF00535"/>
    </source>
</evidence>
<dbReference type="CDD" id="cd04179">
    <property type="entry name" value="DPM_DPG-synthase_like"/>
    <property type="match status" value="1"/>
</dbReference>
<dbReference type="InterPro" id="IPR001173">
    <property type="entry name" value="Glyco_trans_2-like"/>
</dbReference>
<dbReference type="GO" id="GO:0009103">
    <property type="term" value="P:lipopolysaccharide biosynthetic process"/>
    <property type="evidence" value="ECO:0007669"/>
    <property type="project" value="UniProtKB-KW"/>
</dbReference>
<protein>
    <submittedName>
        <fullName evidence="9">Glycosyl transferase</fullName>
    </submittedName>
</protein>
<evidence type="ECO:0000313" key="9">
    <source>
        <dbReference type="EMBL" id="OGG26143.1"/>
    </source>
</evidence>
<keyword evidence="2" id="KW-0328">Glycosyltransferase</keyword>
<dbReference type="GO" id="GO:0005886">
    <property type="term" value="C:plasma membrane"/>
    <property type="evidence" value="ECO:0007669"/>
    <property type="project" value="TreeGrafter"/>
</dbReference>
<evidence type="ECO:0000256" key="3">
    <source>
        <dbReference type="ARBA" id="ARBA00022679"/>
    </source>
</evidence>
<evidence type="ECO:0000256" key="4">
    <source>
        <dbReference type="ARBA" id="ARBA00022692"/>
    </source>
</evidence>
<keyword evidence="6" id="KW-1133">Transmembrane helix</keyword>
<dbReference type="Proteomes" id="UP000176609">
    <property type="component" value="Unassembled WGS sequence"/>
</dbReference>
<comment type="caution">
    <text evidence="9">The sequence shown here is derived from an EMBL/GenBank/DDBJ whole genome shotgun (WGS) entry which is preliminary data.</text>
</comment>
<keyword evidence="1" id="KW-1003">Cell membrane</keyword>
<dbReference type="SUPFAM" id="SSF53448">
    <property type="entry name" value="Nucleotide-diphospho-sugar transferases"/>
    <property type="match status" value="1"/>
</dbReference>
<evidence type="ECO:0000256" key="2">
    <source>
        <dbReference type="ARBA" id="ARBA00022676"/>
    </source>
</evidence>